<name>B8MBK7_TALSN</name>
<feature type="compositionally biased region" description="Basic and acidic residues" evidence="1">
    <location>
        <begin position="13"/>
        <end position="31"/>
    </location>
</feature>
<dbReference type="HOGENOM" id="CLU_760966_0_0_1"/>
<proteinExistence type="predicted"/>
<dbReference type="PhylomeDB" id="B8MBK7"/>
<feature type="region of interest" description="Disordered" evidence="1">
    <location>
        <begin position="394"/>
        <end position="423"/>
    </location>
</feature>
<feature type="compositionally biased region" description="Acidic residues" evidence="1">
    <location>
        <begin position="58"/>
        <end position="74"/>
    </location>
</feature>
<protein>
    <submittedName>
        <fullName evidence="2">Uncharacterized protein</fullName>
    </submittedName>
</protein>
<feature type="compositionally biased region" description="Polar residues" evidence="1">
    <location>
        <begin position="219"/>
        <end position="232"/>
    </location>
</feature>
<keyword evidence="3" id="KW-1185">Reference proteome</keyword>
<feature type="compositionally biased region" description="Basic and acidic residues" evidence="1">
    <location>
        <begin position="80"/>
        <end position="98"/>
    </location>
</feature>
<evidence type="ECO:0000313" key="3">
    <source>
        <dbReference type="Proteomes" id="UP000001745"/>
    </source>
</evidence>
<evidence type="ECO:0000313" key="2">
    <source>
        <dbReference type="EMBL" id="EED17871.1"/>
    </source>
</evidence>
<sequence>MSFLQSLFRRFSRKQEETPPESHQHESFEDDAKLDDDTNWEEDTNQDDSTNLENGTNWDDDANIDAGTDLEDDANLTGEQETKNDSDTQTDLKWKGDTHPNTTTGSSGDDNKWTPRKSDAEPQYAYSRDRPYTPRFVNQGNSHLPPAVNATTLAASTPQYLTHAPPSSSFSTRFVNESPTTVVSEPRTGPRIKFFKPARKRTSKRLKDQSLTVLERKTSPSSQENYSITPQNAPEVAPRTASQNVTPNAPQNETNTNLKTEPSTSTNDKPIKPQDESTFDQADIADQPRLPWNWTAFGTKTKEVYEPTAVGKWWYMWAQENRDSPRVASNIGRIMETELGVQRIGADRCTRCQIQGLECWVYSVKARFQVNNPGSACARCRADPACMGCSLSQRSKKRKGSPLPPPPPRLLLPKGGHPAYSTQYMSPETSTIGAYQPAYIAPSSRMPYS</sequence>
<dbReference type="GeneID" id="8102052"/>
<dbReference type="eggNOG" id="ENOG502T5EF">
    <property type="taxonomic scope" value="Eukaryota"/>
</dbReference>
<dbReference type="InParanoid" id="B8MBK7"/>
<gene>
    <name evidence="2" type="ORF">TSTA_116600</name>
</gene>
<feature type="region of interest" description="Disordered" evidence="1">
    <location>
        <begin position="1"/>
        <end position="126"/>
    </location>
</feature>
<dbReference type="AlphaFoldDB" id="B8MBK7"/>
<feature type="compositionally biased region" description="Basic residues" evidence="1">
    <location>
        <begin position="194"/>
        <end position="204"/>
    </location>
</feature>
<organism evidence="2 3">
    <name type="scientific">Talaromyces stipitatus (strain ATCC 10500 / CBS 375.48 / QM 6759 / NRRL 1006)</name>
    <name type="common">Penicillium stipitatum</name>
    <dbReference type="NCBI Taxonomy" id="441959"/>
    <lineage>
        <taxon>Eukaryota</taxon>
        <taxon>Fungi</taxon>
        <taxon>Dikarya</taxon>
        <taxon>Ascomycota</taxon>
        <taxon>Pezizomycotina</taxon>
        <taxon>Eurotiomycetes</taxon>
        <taxon>Eurotiomycetidae</taxon>
        <taxon>Eurotiales</taxon>
        <taxon>Trichocomaceae</taxon>
        <taxon>Talaromyces</taxon>
        <taxon>Talaromyces sect. Talaromyces</taxon>
    </lineage>
</organism>
<dbReference type="RefSeq" id="XP_002481863.1">
    <property type="nucleotide sequence ID" value="XM_002481818.1"/>
</dbReference>
<dbReference type="OrthoDB" id="4493865at2759"/>
<dbReference type="Proteomes" id="UP000001745">
    <property type="component" value="Unassembled WGS sequence"/>
</dbReference>
<accession>B8MBK7</accession>
<feature type="compositionally biased region" description="Acidic residues" evidence="1">
    <location>
        <begin position="32"/>
        <end position="46"/>
    </location>
</feature>
<feature type="compositionally biased region" description="Polar residues" evidence="1">
    <location>
        <begin position="240"/>
        <end position="268"/>
    </location>
</feature>
<feature type="compositionally biased region" description="Basic and acidic residues" evidence="1">
    <location>
        <begin position="109"/>
        <end position="120"/>
    </location>
</feature>
<feature type="compositionally biased region" description="Polar residues" evidence="1">
    <location>
        <begin position="99"/>
        <end position="108"/>
    </location>
</feature>
<evidence type="ECO:0000256" key="1">
    <source>
        <dbReference type="SAM" id="MobiDB-lite"/>
    </source>
</evidence>
<feature type="region of interest" description="Disordered" evidence="1">
    <location>
        <begin position="194"/>
        <end position="276"/>
    </location>
</feature>
<reference evidence="3" key="1">
    <citation type="journal article" date="2015" name="Genome Announc.">
        <title>Genome sequence of the AIDS-associated pathogen Penicillium marneffei (ATCC18224) and its near taxonomic relative Talaromyces stipitatus (ATCC10500).</title>
        <authorList>
            <person name="Nierman W.C."/>
            <person name="Fedorova-Abrams N.D."/>
            <person name="Andrianopoulos A."/>
        </authorList>
    </citation>
    <scope>NUCLEOTIDE SEQUENCE [LARGE SCALE GENOMIC DNA]</scope>
    <source>
        <strain evidence="3">ATCC 10500 / CBS 375.48 / QM 6759 / NRRL 1006</strain>
    </source>
</reference>
<dbReference type="VEuPathDB" id="FungiDB:TSTA_116600"/>
<dbReference type="EMBL" id="EQ962655">
    <property type="protein sequence ID" value="EED17871.1"/>
    <property type="molecule type" value="Genomic_DNA"/>
</dbReference>
<feature type="compositionally biased region" description="Polar residues" evidence="1">
    <location>
        <begin position="47"/>
        <end position="57"/>
    </location>
</feature>